<organism evidence="1 2">
    <name type="scientific">Kingdonia uniflora</name>
    <dbReference type="NCBI Taxonomy" id="39325"/>
    <lineage>
        <taxon>Eukaryota</taxon>
        <taxon>Viridiplantae</taxon>
        <taxon>Streptophyta</taxon>
        <taxon>Embryophyta</taxon>
        <taxon>Tracheophyta</taxon>
        <taxon>Spermatophyta</taxon>
        <taxon>Magnoliopsida</taxon>
        <taxon>Ranunculales</taxon>
        <taxon>Circaeasteraceae</taxon>
        <taxon>Kingdonia</taxon>
    </lineage>
</organism>
<reference evidence="1 2" key="1">
    <citation type="journal article" date="2020" name="IScience">
        <title>Genome Sequencing of the Endangered Kingdonia uniflora (Circaeasteraceae, Ranunculales) Reveals Potential Mechanisms of Evolutionary Specialization.</title>
        <authorList>
            <person name="Sun Y."/>
            <person name="Deng T."/>
            <person name="Zhang A."/>
            <person name="Moore M.J."/>
            <person name="Landis J.B."/>
            <person name="Lin N."/>
            <person name="Zhang H."/>
            <person name="Zhang X."/>
            <person name="Huang J."/>
            <person name="Zhang X."/>
            <person name="Sun H."/>
            <person name="Wang H."/>
        </authorList>
    </citation>
    <scope>NUCLEOTIDE SEQUENCE [LARGE SCALE GENOMIC DNA]</scope>
    <source>
        <strain evidence="1">TB1705</strain>
        <tissue evidence="1">Leaf</tissue>
    </source>
</reference>
<dbReference type="Proteomes" id="UP000541444">
    <property type="component" value="Unassembled WGS sequence"/>
</dbReference>
<proteinExistence type="predicted"/>
<dbReference type="InterPro" id="IPR036565">
    <property type="entry name" value="Mur-like_cat_sf"/>
</dbReference>
<dbReference type="SUPFAM" id="SSF53623">
    <property type="entry name" value="MurD-like peptide ligases, catalytic domain"/>
    <property type="match status" value="1"/>
</dbReference>
<accession>A0A7J7N2N3</accession>
<evidence type="ECO:0000313" key="2">
    <source>
        <dbReference type="Proteomes" id="UP000541444"/>
    </source>
</evidence>
<name>A0A7J7N2N3_9MAGN</name>
<evidence type="ECO:0000313" key="1">
    <source>
        <dbReference type="EMBL" id="KAF6161376.1"/>
    </source>
</evidence>
<sequence>MKLSQQELIESIGPGLPSTTSKEDIAILEVGLGGKFDATNVNIGFGKDEWSINRWYKERLSGGLFGKISLQVWYNKWPEEEYGYRDDQADQEQRYFEKFPDLRFIKFLRMSLSLLPELMPDFGDKKQ</sequence>
<keyword evidence="2" id="KW-1185">Reference proteome</keyword>
<dbReference type="EMBL" id="JACGCM010001129">
    <property type="protein sequence ID" value="KAF6161376.1"/>
    <property type="molecule type" value="Genomic_DNA"/>
</dbReference>
<gene>
    <name evidence="1" type="ORF">GIB67_009255</name>
</gene>
<protein>
    <submittedName>
        <fullName evidence="1">Uncharacterized protein</fullName>
    </submittedName>
</protein>
<dbReference type="AlphaFoldDB" id="A0A7J7N2N3"/>
<comment type="caution">
    <text evidence="1">The sequence shown here is derived from an EMBL/GenBank/DDBJ whole genome shotgun (WGS) entry which is preliminary data.</text>
</comment>
<dbReference type="GO" id="GO:0005524">
    <property type="term" value="F:ATP binding"/>
    <property type="evidence" value="ECO:0007669"/>
    <property type="project" value="InterPro"/>
</dbReference>